<dbReference type="InterPro" id="IPR050309">
    <property type="entry name" value="Type-B_Carboxylest/Lipase"/>
</dbReference>
<organism evidence="3 4">
    <name type="scientific">Discina gigas</name>
    <dbReference type="NCBI Taxonomy" id="1032678"/>
    <lineage>
        <taxon>Eukaryota</taxon>
        <taxon>Fungi</taxon>
        <taxon>Dikarya</taxon>
        <taxon>Ascomycota</taxon>
        <taxon>Pezizomycotina</taxon>
        <taxon>Pezizomycetes</taxon>
        <taxon>Pezizales</taxon>
        <taxon>Discinaceae</taxon>
        <taxon>Discina</taxon>
    </lineage>
</organism>
<reference evidence="3 4" key="1">
    <citation type="submission" date="2024-02" db="EMBL/GenBank/DDBJ databases">
        <title>Discinaceae phylogenomics.</title>
        <authorList>
            <person name="Dirks A.C."/>
            <person name="James T.Y."/>
        </authorList>
    </citation>
    <scope>NUCLEOTIDE SEQUENCE [LARGE SCALE GENOMIC DNA]</scope>
    <source>
        <strain evidence="3 4">ACD0624</strain>
    </source>
</reference>
<keyword evidence="4" id="KW-1185">Reference proteome</keyword>
<evidence type="ECO:0000259" key="2">
    <source>
        <dbReference type="Pfam" id="PF00135"/>
    </source>
</evidence>
<dbReference type="Gene3D" id="3.40.50.1820">
    <property type="entry name" value="alpha/beta hydrolase"/>
    <property type="match status" value="1"/>
</dbReference>
<sequence length="516" mass="55280">MLLRNIILSAGFSTLVVAAPTLELPTVDFGYGVYRATYYNETYDAFVFSNIRYAAPPVGALRFGAPQPPLSDRSKIHDGSEGFLCPQAIVSYLPLSLSPGVESEDCLFLDVIVPRKVLSGGVGKVPVLFWIYGGAYSFGSKTMQGDAITLLKESASPVVWVAVSYRGGHFGFLGGPTFTLSEGTIPNAGLYDQRFALQWVQDNIHHFNGEKDEVTIMGNSAGGGSVIHHITAFGGEGPTLFKQAIPMSGGFYPLGGHETAEEEYTVFEALVGCAGKGVGCLRAVPEADMIKVSRAYYATLQAPHIGLGVVIDGNLVPDFPPYLVAQGHFHKNITILVSNDDNEGAFFVSDSNTLPTDQQVDGMFPTSSASVLKKLMSFYPPPGATTPYKTELTRFSKIVADIFFNAHRYILSTALPDRTFNVVFVGVHNTGVNHLFNNIADVYSAQIATGMRRFVMNFVVGGNPNGVEGNVGDGVKWPVFGAAGAGLSIDGPTMKLADAAVDKDIYNWLAKGLELA</sequence>
<evidence type="ECO:0000313" key="4">
    <source>
        <dbReference type="Proteomes" id="UP001447188"/>
    </source>
</evidence>
<dbReference type="Pfam" id="PF00135">
    <property type="entry name" value="COesterase"/>
    <property type="match status" value="1"/>
</dbReference>
<dbReference type="InterPro" id="IPR002018">
    <property type="entry name" value="CarbesteraseB"/>
</dbReference>
<dbReference type="InterPro" id="IPR019819">
    <property type="entry name" value="Carboxylesterase_B_CS"/>
</dbReference>
<dbReference type="SUPFAM" id="SSF53474">
    <property type="entry name" value="alpha/beta-Hydrolases"/>
    <property type="match status" value="1"/>
</dbReference>
<accession>A0ABR3G674</accession>
<feature type="chain" id="PRO_5045554711" description="Carboxylesterase type B domain-containing protein" evidence="1">
    <location>
        <begin position="19"/>
        <end position="516"/>
    </location>
</feature>
<dbReference type="Proteomes" id="UP001447188">
    <property type="component" value="Unassembled WGS sequence"/>
</dbReference>
<evidence type="ECO:0000313" key="3">
    <source>
        <dbReference type="EMBL" id="KAL0631454.1"/>
    </source>
</evidence>
<comment type="caution">
    <text evidence="3">The sequence shown here is derived from an EMBL/GenBank/DDBJ whole genome shotgun (WGS) entry which is preliminary data.</text>
</comment>
<dbReference type="PROSITE" id="PS00941">
    <property type="entry name" value="CARBOXYLESTERASE_B_2"/>
    <property type="match status" value="1"/>
</dbReference>
<dbReference type="InterPro" id="IPR029058">
    <property type="entry name" value="AB_hydrolase_fold"/>
</dbReference>
<keyword evidence="1" id="KW-0732">Signal</keyword>
<proteinExistence type="predicted"/>
<feature type="domain" description="Carboxylesterase type B" evidence="2">
    <location>
        <begin position="44"/>
        <end position="419"/>
    </location>
</feature>
<evidence type="ECO:0000256" key="1">
    <source>
        <dbReference type="SAM" id="SignalP"/>
    </source>
</evidence>
<dbReference type="EMBL" id="JBBBZM010000247">
    <property type="protein sequence ID" value="KAL0631454.1"/>
    <property type="molecule type" value="Genomic_DNA"/>
</dbReference>
<name>A0ABR3G674_9PEZI</name>
<dbReference type="PANTHER" id="PTHR11559">
    <property type="entry name" value="CARBOXYLESTERASE"/>
    <property type="match status" value="1"/>
</dbReference>
<feature type="signal peptide" evidence="1">
    <location>
        <begin position="1"/>
        <end position="18"/>
    </location>
</feature>
<protein>
    <recommendedName>
        <fullName evidence="2">Carboxylesterase type B domain-containing protein</fullName>
    </recommendedName>
</protein>
<gene>
    <name evidence="3" type="ORF">Q9L58_009674</name>
</gene>